<evidence type="ECO:0000256" key="3">
    <source>
        <dbReference type="ARBA" id="ARBA00023125"/>
    </source>
</evidence>
<keyword evidence="5" id="KW-0378">Hydrolase</keyword>
<organism evidence="5 6">
    <name type="scientific">Bacteroides xylanisolvens</name>
    <dbReference type="NCBI Taxonomy" id="371601"/>
    <lineage>
        <taxon>Bacteria</taxon>
        <taxon>Pseudomonadati</taxon>
        <taxon>Bacteroidota</taxon>
        <taxon>Bacteroidia</taxon>
        <taxon>Bacteroidales</taxon>
        <taxon>Bacteroidaceae</taxon>
        <taxon>Bacteroides</taxon>
    </lineage>
</organism>
<evidence type="ECO:0000256" key="2">
    <source>
        <dbReference type="ARBA" id="ARBA00022747"/>
    </source>
</evidence>
<keyword evidence="5" id="KW-0540">Nuclease</keyword>
<dbReference type="GO" id="GO:0009307">
    <property type="term" value="P:DNA restriction-modification system"/>
    <property type="evidence" value="ECO:0007669"/>
    <property type="project" value="UniProtKB-KW"/>
</dbReference>
<dbReference type="InterPro" id="IPR044946">
    <property type="entry name" value="Restrct_endonuc_typeI_TRD_sf"/>
</dbReference>
<dbReference type="GO" id="GO:0003677">
    <property type="term" value="F:DNA binding"/>
    <property type="evidence" value="ECO:0007669"/>
    <property type="project" value="UniProtKB-KW"/>
</dbReference>
<feature type="domain" description="Type I restriction modification DNA specificity" evidence="4">
    <location>
        <begin position="205"/>
        <end position="381"/>
    </location>
</feature>
<accession>A0A6L4NCQ1</accession>
<keyword evidence="2" id="KW-0680">Restriction system</keyword>
<dbReference type="PANTHER" id="PTHR30408:SF12">
    <property type="entry name" value="TYPE I RESTRICTION ENZYME MJAVIII SPECIFICITY SUBUNIT"/>
    <property type="match status" value="1"/>
</dbReference>
<evidence type="ECO:0000256" key="1">
    <source>
        <dbReference type="ARBA" id="ARBA00010923"/>
    </source>
</evidence>
<dbReference type="EMBL" id="WDER01000051">
    <property type="protein sequence ID" value="KAB6080549.1"/>
    <property type="molecule type" value="Genomic_DNA"/>
</dbReference>
<gene>
    <name evidence="5" type="ORF">GA560_16620</name>
</gene>
<dbReference type="Gene3D" id="3.90.220.20">
    <property type="entry name" value="DNA methylase specificity domains"/>
    <property type="match status" value="2"/>
</dbReference>
<evidence type="ECO:0000313" key="5">
    <source>
        <dbReference type="EMBL" id="KAB6080549.1"/>
    </source>
</evidence>
<comment type="caution">
    <text evidence="5">The sequence shown here is derived from an EMBL/GenBank/DDBJ whole genome shotgun (WGS) entry which is preliminary data.</text>
</comment>
<keyword evidence="3" id="KW-0238">DNA-binding</keyword>
<evidence type="ECO:0000313" key="6">
    <source>
        <dbReference type="Proteomes" id="UP000474077"/>
    </source>
</evidence>
<dbReference type="InterPro" id="IPR000055">
    <property type="entry name" value="Restrct_endonuc_typeI_TRD"/>
</dbReference>
<dbReference type="Pfam" id="PF01420">
    <property type="entry name" value="Methylase_S"/>
    <property type="match status" value="2"/>
</dbReference>
<dbReference type="Proteomes" id="UP000474077">
    <property type="component" value="Unassembled WGS sequence"/>
</dbReference>
<keyword evidence="5" id="KW-0255">Endonuclease</keyword>
<dbReference type="RefSeq" id="WP_152029304.1">
    <property type="nucleotide sequence ID" value="NZ_WDER01000051.1"/>
</dbReference>
<reference evidence="5 6" key="1">
    <citation type="journal article" date="2019" name="Nat. Med.">
        <title>A library of human gut bacterial isolates paired with longitudinal multiomics data enables mechanistic microbiome research.</title>
        <authorList>
            <person name="Poyet M."/>
            <person name="Groussin M."/>
            <person name="Gibbons S.M."/>
            <person name="Avila-Pacheco J."/>
            <person name="Jiang X."/>
            <person name="Kearney S.M."/>
            <person name="Perrotta A.R."/>
            <person name="Berdy B."/>
            <person name="Zhao S."/>
            <person name="Lieberman T.D."/>
            <person name="Swanson P.K."/>
            <person name="Smith M."/>
            <person name="Roesemann S."/>
            <person name="Alexander J.E."/>
            <person name="Rich S.A."/>
            <person name="Livny J."/>
            <person name="Vlamakis H."/>
            <person name="Clish C."/>
            <person name="Bullock K."/>
            <person name="Deik A."/>
            <person name="Scott J."/>
            <person name="Pierce K.A."/>
            <person name="Xavier R.J."/>
            <person name="Alm E.J."/>
        </authorList>
    </citation>
    <scope>NUCLEOTIDE SEQUENCE [LARGE SCALE GENOMIC DNA]</scope>
    <source>
        <strain evidence="5 6">BIOML-A73</strain>
    </source>
</reference>
<protein>
    <submittedName>
        <fullName evidence="5">Restriction endonuclease subunit S</fullName>
    </submittedName>
</protein>
<dbReference type="PANTHER" id="PTHR30408">
    <property type="entry name" value="TYPE-1 RESTRICTION ENZYME ECOKI SPECIFICITY PROTEIN"/>
    <property type="match status" value="1"/>
</dbReference>
<comment type="similarity">
    <text evidence="1">Belongs to the type-I restriction system S methylase family.</text>
</comment>
<dbReference type="SUPFAM" id="SSF116734">
    <property type="entry name" value="DNA methylase specificity domain"/>
    <property type="match status" value="2"/>
</dbReference>
<sequence>MANNNNTKNLNVPNLRFPEFSGEWKKKHLSELVGDIKDRISTSSLSVDNYVSTENILQNFQGVTLATSLPHNTNVTAFRKDDILFSNIRPYLKKIWYASYDGGCSTDVFVFRNSGMCSAMFLYHLIANDKFINYVMLGTKGTKMPRGDKQQIIQYVVYLPSKLEQNKIATFLSLLDSRIEAQIKIIEKYESLIKGINEKLLINKKEYTTYRLSDICEIRSGYSGTQLTGTQGLMVSRIETISKHCINLDKVGYVKPFDSSADFKLHIGDILFSNINSVQYIGNTAFVDREYDLYHGMNLLRLIPRKIVEPFYVFLLLNTAKYKIHFQSICNKAISQASINQTELGKTVIHIPDLLYQKQICQLYNSLYNKKNIENLYLQALKQQKNHLLRQMVI</sequence>
<feature type="domain" description="Type I restriction modification DNA specificity" evidence="4">
    <location>
        <begin position="48"/>
        <end position="185"/>
    </location>
</feature>
<name>A0A6L4NCQ1_9BACE</name>
<dbReference type="GO" id="GO:0004519">
    <property type="term" value="F:endonuclease activity"/>
    <property type="evidence" value="ECO:0007669"/>
    <property type="project" value="UniProtKB-KW"/>
</dbReference>
<dbReference type="InterPro" id="IPR052021">
    <property type="entry name" value="Type-I_RS_S_subunit"/>
</dbReference>
<proteinExistence type="inferred from homology"/>
<dbReference type="AlphaFoldDB" id="A0A6L4NCQ1"/>
<evidence type="ECO:0000259" key="4">
    <source>
        <dbReference type="Pfam" id="PF01420"/>
    </source>
</evidence>